<dbReference type="GO" id="GO:0006487">
    <property type="term" value="P:protein N-linked glycosylation"/>
    <property type="evidence" value="ECO:0007669"/>
    <property type="project" value="TreeGrafter"/>
</dbReference>
<keyword evidence="5" id="KW-0677">Repeat</keyword>
<proteinExistence type="predicted"/>
<dbReference type="PANTHER" id="PTHR10937:SF0">
    <property type="entry name" value="GLUTAMINE--FRUCTOSE-6-PHOSPHATE TRANSAMINASE (ISOMERIZING)"/>
    <property type="match status" value="1"/>
</dbReference>
<dbReference type="PROSITE" id="PS51464">
    <property type="entry name" value="SIS"/>
    <property type="match status" value="2"/>
</dbReference>
<dbReference type="InterPro" id="IPR046348">
    <property type="entry name" value="SIS_dom_sf"/>
</dbReference>
<reference evidence="9" key="1">
    <citation type="submission" date="2016-04" db="EMBL/GenBank/DDBJ databases">
        <authorList>
            <person name="Evans L.H."/>
            <person name="Alamgir A."/>
            <person name="Owens N."/>
            <person name="Weber N.D."/>
            <person name="Virtaneva K."/>
            <person name="Barbian K."/>
            <person name="Babar A."/>
            <person name="Rosenke K."/>
        </authorList>
    </citation>
    <scope>NUCLEOTIDE SEQUENCE</scope>
    <source>
        <strain evidence="9">86</strain>
    </source>
</reference>
<organism evidence="9">
    <name type="scientific">uncultured Alphaproteobacteria bacterium</name>
    <dbReference type="NCBI Taxonomy" id="91750"/>
    <lineage>
        <taxon>Bacteria</taxon>
        <taxon>Pseudomonadati</taxon>
        <taxon>Pseudomonadota</taxon>
        <taxon>Alphaproteobacteria</taxon>
        <taxon>environmental samples</taxon>
    </lineage>
</organism>
<evidence type="ECO:0000313" key="9">
    <source>
        <dbReference type="EMBL" id="SBV97176.1"/>
    </source>
</evidence>
<evidence type="ECO:0000256" key="6">
    <source>
        <dbReference type="ARBA" id="ARBA00022962"/>
    </source>
</evidence>
<dbReference type="InterPro" id="IPR001347">
    <property type="entry name" value="SIS_dom"/>
</dbReference>
<keyword evidence="6" id="KW-0315">Glutamine amidotransferase</keyword>
<accession>A0A212JCL2</accession>
<evidence type="ECO:0000256" key="3">
    <source>
        <dbReference type="ARBA" id="ARBA00016090"/>
    </source>
</evidence>
<comment type="catalytic activity">
    <reaction evidence="1">
        <text>D-fructose 6-phosphate + L-glutamine = D-glucosamine 6-phosphate + L-glutamate</text>
        <dbReference type="Rhea" id="RHEA:13237"/>
        <dbReference type="ChEBI" id="CHEBI:29985"/>
        <dbReference type="ChEBI" id="CHEBI:58359"/>
        <dbReference type="ChEBI" id="CHEBI:58725"/>
        <dbReference type="ChEBI" id="CHEBI:61527"/>
        <dbReference type="EC" id="2.6.1.16"/>
    </reaction>
</comment>
<keyword evidence="4 9" id="KW-0032">Aminotransferase</keyword>
<dbReference type="Gene3D" id="3.40.50.10490">
    <property type="entry name" value="Glucose-6-phosphate isomerase like protein, domain 1"/>
    <property type="match status" value="2"/>
</dbReference>
<protein>
    <recommendedName>
        <fullName evidence="3">Glutamine--fructose-6-phosphate aminotransferase [isomerizing]</fullName>
        <ecNumber evidence="2">2.6.1.16</ecNumber>
    </recommendedName>
    <alternativeName>
        <fullName evidence="7">Nodulation protein M</fullName>
    </alternativeName>
</protein>
<dbReference type="InterPro" id="IPR035466">
    <property type="entry name" value="GlmS/AgaS_SIS"/>
</dbReference>
<dbReference type="InterPro" id="IPR035490">
    <property type="entry name" value="GlmS/FrlB_SIS"/>
</dbReference>
<dbReference type="GO" id="GO:0097367">
    <property type="term" value="F:carbohydrate derivative binding"/>
    <property type="evidence" value="ECO:0007669"/>
    <property type="project" value="InterPro"/>
</dbReference>
<evidence type="ECO:0000256" key="1">
    <source>
        <dbReference type="ARBA" id="ARBA00001031"/>
    </source>
</evidence>
<evidence type="ECO:0000259" key="8">
    <source>
        <dbReference type="PROSITE" id="PS51464"/>
    </source>
</evidence>
<dbReference type="EMBL" id="FLUO01000001">
    <property type="protein sequence ID" value="SBV97176.1"/>
    <property type="molecule type" value="Genomic_DNA"/>
</dbReference>
<gene>
    <name evidence="9" type="ORF">KL86APRO_10853</name>
</gene>
<dbReference type="SUPFAM" id="SSF53697">
    <property type="entry name" value="SIS domain"/>
    <property type="match status" value="1"/>
</dbReference>
<name>A0A212JCL2_9PROT</name>
<dbReference type="EC" id="2.6.1.16" evidence="2"/>
<sequence length="369" mass="38665">MRGRAGTDGYRHFMLKEIHEQPAAIGETLGRYLDAAGQVPSLPPLPFDLAAVERITLLACGTPFYAAMAAKSWFEDVARLPVDLDAASEFRDRRTPMEAGGLAVLISQSGETADTRAALRVCREAGLHTLAIVNVPDSAIAREAEAALPTFAGPEIAIASTKAFTAQLTVLAVLAIAIGRARGVLDRAAAADLTAALAGLPSRVAEVLRQDEAIRAIARKLLDARGVCYVGRGAAFPIALEGALKLKEVSYIHAEGISAGEIRHGPIAMIDETLPVIVVAPPDASFEKTAATVRELIACGGRVVVISDAEGAAGFRDAALAIVAMPCVPAFVAPILYAVPMQLLAYHVAALKGADVDRPRHLTKSVTSE</sequence>
<dbReference type="GO" id="GO:0004360">
    <property type="term" value="F:glutamine-fructose-6-phosphate transaminase (isomerizing) activity"/>
    <property type="evidence" value="ECO:0007669"/>
    <property type="project" value="UniProtKB-EC"/>
</dbReference>
<feature type="domain" description="SIS" evidence="8">
    <location>
        <begin position="217"/>
        <end position="359"/>
    </location>
</feature>
<keyword evidence="9" id="KW-0808">Transferase</keyword>
<dbReference type="Pfam" id="PF01380">
    <property type="entry name" value="SIS"/>
    <property type="match status" value="2"/>
</dbReference>
<evidence type="ECO:0000256" key="2">
    <source>
        <dbReference type="ARBA" id="ARBA00012916"/>
    </source>
</evidence>
<dbReference type="GO" id="GO:0005829">
    <property type="term" value="C:cytosol"/>
    <property type="evidence" value="ECO:0007669"/>
    <property type="project" value="TreeGrafter"/>
</dbReference>
<dbReference type="FunFam" id="3.40.50.10490:FF:000002">
    <property type="entry name" value="Glutamine--fructose-6-phosphate aminotransferase [isomerizing]"/>
    <property type="match status" value="1"/>
</dbReference>
<dbReference type="PANTHER" id="PTHR10937">
    <property type="entry name" value="GLUCOSAMINE--FRUCTOSE-6-PHOSPHATE AMINOTRANSFERASE, ISOMERIZING"/>
    <property type="match status" value="1"/>
</dbReference>
<evidence type="ECO:0000256" key="5">
    <source>
        <dbReference type="ARBA" id="ARBA00022737"/>
    </source>
</evidence>
<evidence type="ECO:0000256" key="7">
    <source>
        <dbReference type="ARBA" id="ARBA00077016"/>
    </source>
</evidence>
<dbReference type="CDD" id="cd05009">
    <property type="entry name" value="SIS_GlmS_GlmD_2"/>
    <property type="match status" value="1"/>
</dbReference>
<feature type="domain" description="SIS" evidence="8">
    <location>
        <begin position="45"/>
        <end position="184"/>
    </location>
</feature>
<dbReference type="GO" id="GO:0006002">
    <property type="term" value="P:fructose 6-phosphate metabolic process"/>
    <property type="evidence" value="ECO:0007669"/>
    <property type="project" value="TreeGrafter"/>
</dbReference>
<dbReference type="GO" id="GO:0006047">
    <property type="term" value="P:UDP-N-acetylglucosamine metabolic process"/>
    <property type="evidence" value="ECO:0007669"/>
    <property type="project" value="TreeGrafter"/>
</dbReference>
<dbReference type="FunFam" id="3.40.50.10490:FF:000001">
    <property type="entry name" value="Glutamine--fructose-6-phosphate aminotransferase [isomerizing]"/>
    <property type="match status" value="1"/>
</dbReference>
<dbReference type="CDD" id="cd05008">
    <property type="entry name" value="SIS_GlmS_GlmD_1"/>
    <property type="match status" value="1"/>
</dbReference>
<dbReference type="NCBIfam" id="NF001484">
    <property type="entry name" value="PRK00331.1"/>
    <property type="match status" value="1"/>
</dbReference>
<dbReference type="GO" id="GO:0046349">
    <property type="term" value="P:amino sugar biosynthetic process"/>
    <property type="evidence" value="ECO:0007669"/>
    <property type="project" value="UniProtKB-ARBA"/>
</dbReference>
<dbReference type="AlphaFoldDB" id="A0A212JCL2"/>
<evidence type="ECO:0000256" key="4">
    <source>
        <dbReference type="ARBA" id="ARBA00022576"/>
    </source>
</evidence>